<evidence type="ECO:0000313" key="9">
    <source>
        <dbReference type="Proteomes" id="UP000076623"/>
    </source>
</evidence>
<dbReference type="EMBL" id="CP015378">
    <property type="protein sequence ID" value="ANC76206.1"/>
    <property type="molecule type" value="Genomic_DNA"/>
</dbReference>
<dbReference type="PANTHER" id="PTHR43839:SF3">
    <property type="entry name" value="OLIGOPEPTIDE ABC TRANSPORTER, PERMEASE PROTEIN"/>
    <property type="match status" value="1"/>
</dbReference>
<organism evidence="8 9">
    <name type="scientific">Fictibacillus phosphorivorans</name>
    <dbReference type="NCBI Taxonomy" id="1221500"/>
    <lineage>
        <taxon>Bacteria</taxon>
        <taxon>Bacillati</taxon>
        <taxon>Bacillota</taxon>
        <taxon>Bacilli</taxon>
        <taxon>Bacillales</taxon>
        <taxon>Fictibacillaceae</taxon>
        <taxon>Fictibacillus</taxon>
    </lineage>
</organism>
<evidence type="ECO:0000259" key="7">
    <source>
        <dbReference type="PROSITE" id="PS50928"/>
    </source>
</evidence>
<evidence type="ECO:0000313" key="8">
    <source>
        <dbReference type="EMBL" id="ANC76206.1"/>
    </source>
</evidence>
<dbReference type="GO" id="GO:0005886">
    <property type="term" value="C:plasma membrane"/>
    <property type="evidence" value="ECO:0007669"/>
    <property type="project" value="UniProtKB-SubCell"/>
</dbReference>
<dbReference type="AlphaFoldDB" id="A0A160IK84"/>
<dbReference type="SUPFAM" id="SSF161098">
    <property type="entry name" value="MetI-like"/>
    <property type="match status" value="1"/>
</dbReference>
<keyword evidence="2 6" id="KW-0813">Transport</keyword>
<dbReference type="Pfam" id="PF00528">
    <property type="entry name" value="BPD_transp_1"/>
    <property type="match status" value="1"/>
</dbReference>
<dbReference type="Proteomes" id="UP000076623">
    <property type="component" value="Chromosome"/>
</dbReference>
<gene>
    <name evidence="8" type="ORF">ABE65_005030</name>
</gene>
<feature type="domain" description="ABC transmembrane type-1" evidence="7">
    <location>
        <begin position="79"/>
        <end position="295"/>
    </location>
</feature>
<protein>
    <recommendedName>
        <fullName evidence="7">ABC transmembrane type-1 domain-containing protein</fullName>
    </recommendedName>
</protein>
<evidence type="ECO:0000256" key="6">
    <source>
        <dbReference type="RuleBase" id="RU363032"/>
    </source>
</evidence>
<dbReference type="PROSITE" id="PS50928">
    <property type="entry name" value="ABC_TM1"/>
    <property type="match status" value="1"/>
</dbReference>
<dbReference type="InterPro" id="IPR000515">
    <property type="entry name" value="MetI-like"/>
</dbReference>
<feature type="transmembrane region" description="Helical" evidence="6">
    <location>
        <begin position="123"/>
        <end position="144"/>
    </location>
</feature>
<dbReference type="PANTHER" id="PTHR43839">
    <property type="entry name" value="OPPC IN A BINDING PROTEIN-DEPENDENT TRANSPORT SYSTEM"/>
    <property type="match status" value="1"/>
</dbReference>
<feature type="transmembrane region" description="Helical" evidence="6">
    <location>
        <begin position="150"/>
        <end position="172"/>
    </location>
</feature>
<keyword evidence="4 6" id="KW-1133">Transmembrane helix</keyword>
<keyword evidence="3 6" id="KW-0812">Transmembrane</keyword>
<evidence type="ECO:0000256" key="5">
    <source>
        <dbReference type="ARBA" id="ARBA00023136"/>
    </source>
</evidence>
<sequence>MTVWKSPLFLSGFLIIVSLFFGSIIYSHFVPNDKQPVMQIRYDENKNAIDGAPIAPFKDMPFGTDRFGVSILHKVIDGAKYTLGVAFFIAFARLFFGTLLGLIISQLPKFILNTLSKLFESFYYAPATIIAYLLLYPVLQIFTWSLPRDIQTIFAVILLVIIAVPPIMVTVASETSKFLENEFISSVKVLGGSRLHTLRKHVMPHLRPHLSILYSQQLIATLLLGAHLGILQVFIGGTDFITLDPLENNTVPVAMINEWSSMIGANYFQIRGDRWIVFAPLAGFAITILALNFMVEAMKRQYLAKSSYTRRTRKVRKVKTPVQVKTLSQEQFDRIMKTGTDN</sequence>
<feature type="transmembrane region" description="Helical" evidence="6">
    <location>
        <begin position="275"/>
        <end position="295"/>
    </location>
</feature>
<dbReference type="GO" id="GO:0055085">
    <property type="term" value="P:transmembrane transport"/>
    <property type="evidence" value="ECO:0007669"/>
    <property type="project" value="InterPro"/>
</dbReference>
<accession>A0A160IK84</accession>
<dbReference type="CDD" id="cd06261">
    <property type="entry name" value="TM_PBP2"/>
    <property type="match status" value="1"/>
</dbReference>
<feature type="transmembrane region" description="Helical" evidence="6">
    <location>
        <begin position="7"/>
        <end position="29"/>
    </location>
</feature>
<feature type="transmembrane region" description="Helical" evidence="6">
    <location>
        <begin position="212"/>
        <end position="235"/>
    </location>
</feature>
<reference evidence="8 9" key="1">
    <citation type="submission" date="2016-04" db="EMBL/GenBank/DDBJ databases">
        <title>Complete genome sequence of Fictibacillus phosphorivorans G25-29, a strain toxic to nematodes.</title>
        <authorList>
            <person name="Zheng Z."/>
        </authorList>
    </citation>
    <scope>NUCLEOTIDE SEQUENCE [LARGE SCALE GENOMIC DNA]</scope>
    <source>
        <strain evidence="8 9">G25-29</strain>
    </source>
</reference>
<proteinExistence type="inferred from homology"/>
<keyword evidence="5 6" id="KW-0472">Membrane</keyword>
<dbReference type="RefSeq" id="WP_066392021.1">
    <property type="nucleotide sequence ID" value="NZ_CP015378.1"/>
</dbReference>
<dbReference type="STRING" id="1221500.ABE65_005030"/>
<comment type="subcellular location">
    <subcellularLocation>
        <location evidence="6">Cell membrane</location>
        <topology evidence="6">Multi-pass membrane protein</topology>
    </subcellularLocation>
    <subcellularLocation>
        <location evidence="1">Membrane</location>
        <topology evidence="1">Multi-pass membrane protein</topology>
    </subcellularLocation>
</comment>
<evidence type="ECO:0000256" key="3">
    <source>
        <dbReference type="ARBA" id="ARBA00022692"/>
    </source>
</evidence>
<evidence type="ECO:0000256" key="1">
    <source>
        <dbReference type="ARBA" id="ARBA00004141"/>
    </source>
</evidence>
<name>A0A160IK84_9BACL</name>
<evidence type="ECO:0000256" key="4">
    <source>
        <dbReference type="ARBA" id="ARBA00022989"/>
    </source>
</evidence>
<keyword evidence="9" id="KW-1185">Reference proteome</keyword>
<comment type="similarity">
    <text evidence="6">Belongs to the binding-protein-dependent transport system permease family.</text>
</comment>
<dbReference type="InterPro" id="IPR035906">
    <property type="entry name" value="MetI-like_sf"/>
</dbReference>
<dbReference type="KEGG" id="fpn:ABE65_005030"/>
<evidence type="ECO:0000256" key="2">
    <source>
        <dbReference type="ARBA" id="ARBA00022448"/>
    </source>
</evidence>
<dbReference type="Gene3D" id="1.10.3720.10">
    <property type="entry name" value="MetI-like"/>
    <property type="match status" value="1"/>
</dbReference>
<feature type="transmembrane region" description="Helical" evidence="6">
    <location>
        <begin position="81"/>
        <end position="103"/>
    </location>
</feature>